<dbReference type="InterPro" id="IPR051893">
    <property type="entry name" value="HCARs"/>
</dbReference>
<evidence type="ECO:0000259" key="10">
    <source>
        <dbReference type="PROSITE" id="PS50262"/>
    </source>
</evidence>
<dbReference type="InterPro" id="IPR000276">
    <property type="entry name" value="GPCR_Rhodpsn"/>
</dbReference>
<dbReference type="PROSITE" id="PS50262">
    <property type="entry name" value="G_PROTEIN_RECEP_F1_2"/>
    <property type="match status" value="1"/>
</dbReference>
<dbReference type="GO" id="GO:0004930">
    <property type="term" value="F:G protein-coupled receptor activity"/>
    <property type="evidence" value="ECO:0007669"/>
    <property type="project" value="UniProtKB-KW"/>
</dbReference>
<accession>A0A3B4C6G8</accession>
<feature type="transmembrane region" description="Helical" evidence="9">
    <location>
        <begin position="73"/>
        <end position="93"/>
    </location>
</feature>
<evidence type="ECO:0000256" key="6">
    <source>
        <dbReference type="ARBA" id="ARBA00023170"/>
    </source>
</evidence>
<dbReference type="GO" id="GO:0005886">
    <property type="term" value="C:plasma membrane"/>
    <property type="evidence" value="ECO:0007669"/>
    <property type="project" value="TreeGrafter"/>
</dbReference>
<proteinExistence type="inferred from homology"/>
<dbReference type="AlphaFoldDB" id="A0A3B4C6G8"/>
<keyword evidence="2 8" id="KW-0812">Transmembrane</keyword>
<feature type="transmembrane region" description="Helical" evidence="9">
    <location>
        <begin position="113"/>
        <end position="132"/>
    </location>
</feature>
<dbReference type="SUPFAM" id="SSF81321">
    <property type="entry name" value="Family A G protein-coupled receptor-like"/>
    <property type="match status" value="1"/>
</dbReference>
<comment type="similarity">
    <text evidence="8">Belongs to the G-protein coupled receptor 1 family.</text>
</comment>
<keyword evidence="4 8" id="KW-0297">G-protein coupled receptor</keyword>
<feature type="transmembrane region" description="Helical" evidence="9">
    <location>
        <begin position="153"/>
        <end position="173"/>
    </location>
</feature>
<dbReference type="PANTHER" id="PTHR46048:SF10">
    <property type="entry name" value="HYDROXYCARBOXYLIC ACID RECEPTOR 1-4-RELATED"/>
    <property type="match status" value="1"/>
</dbReference>
<feature type="transmembrane region" description="Helical" evidence="9">
    <location>
        <begin position="38"/>
        <end position="61"/>
    </location>
</feature>
<name>A0A3B4C6G8_PYGNA</name>
<reference evidence="11" key="2">
    <citation type="submission" date="2025-08" db="UniProtKB">
        <authorList>
            <consortium name="Ensembl"/>
        </authorList>
    </citation>
    <scope>IDENTIFICATION</scope>
</reference>
<dbReference type="PROSITE" id="PS00237">
    <property type="entry name" value="G_PROTEIN_RECEP_F1_1"/>
    <property type="match status" value="1"/>
</dbReference>
<feature type="transmembrane region" description="Helical" evidence="9">
    <location>
        <begin position="288"/>
        <end position="310"/>
    </location>
</feature>
<dbReference type="Gene3D" id="1.20.1070.10">
    <property type="entry name" value="Rhodopsin 7-helix transmembrane proteins"/>
    <property type="match status" value="1"/>
</dbReference>
<keyword evidence="5 9" id="KW-0472">Membrane</keyword>
<sequence length="344" mass="38677">LKRGRGIHVVEPLIGVEMSSDYNKTHCGLAPQSLVASILPPVLIVELLLGLPGNLLALCVFCRHLQSWTPNVVFLLNLVLADFLLLVSLPLRIDYLQREEDWVFSDAWCRINLFMLAVNRSASIGFMTAVAVDRYFKVVHPHHKVNFISSSQAAGTACFIWAVVFSLRLPLLLTGDLLMKHENHSYCRSFNPDKDPKLGIKLHYAVYLAEFFFSLIILLFCSFRICCILHRRHKDKKKNMRQAVRIISVINVVFIVCFGPGVAIGLTALYMKTQGESYCDTFKSSGEWFVIGIGFTYLNSVLDPVIYGFCSSMFRDAVKTMINRLGLVALQLSHRGNTVNGDKG</sequence>
<evidence type="ECO:0000256" key="4">
    <source>
        <dbReference type="ARBA" id="ARBA00023040"/>
    </source>
</evidence>
<feature type="transmembrane region" description="Helical" evidence="9">
    <location>
        <begin position="246"/>
        <end position="268"/>
    </location>
</feature>
<evidence type="ECO:0000256" key="2">
    <source>
        <dbReference type="ARBA" id="ARBA00022692"/>
    </source>
</evidence>
<organism evidence="11 12">
    <name type="scientific">Pygocentrus nattereri</name>
    <name type="common">Red-bellied piranha</name>
    <dbReference type="NCBI Taxonomy" id="42514"/>
    <lineage>
        <taxon>Eukaryota</taxon>
        <taxon>Metazoa</taxon>
        <taxon>Chordata</taxon>
        <taxon>Craniata</taxon>
        <taxon>Vertebrata</taxon>
        <taxon>Euteleostomi</taxon>
        <taxon>Actinopterygii</taxon>
        <taxon>Neopterygii</taxon>
        <taxon>Teleostei</taxon>
        <taxon>Ostariophysi</taxon>
        <taxon>Characiformes</taxon>
        <taxon>Characoidei</taxon>
        <taxon>Pygocentrus</taxon>
    </lineage>
</organism>
<evidence type="ECO:0000256" key="3">
    <source>
        <dbReference type="ARBA" id="ARBA00022989"/>
    </source>
</evidence>
<evidence type="ECO:0000256" key="8">
    <source>
        <dbReference type="RuleBase" id="RU000688"/>
    </source>
</evidence>
<evidence type="ECO:0000256" key="7">
    <source>
        <dbReference type="ARBA" id="ARBA00023224"/>
    </source>
</evidence>
<evidence type="ECO:0000313" key="12">
    <source>
        <dbReference type="Proteomes" id="UP001501920"/>
    </source>
</evidence>
<keyword evidence="3 9" id="KW-1133">Transmembrane helix</keyword>
<gene>
    <name evidence="11" type="primary">OXER1</name>
</gene>
<dbReference type="GeneTree" id="ENSGT01140000282516"/>
<keyword evidence="6 8" id="KW-0675">Receptor</keyword>
<reference evidence="11 12" key="1">
    <citation type="submission" date="2020-10" db="EMBL/GenBank/DDBJ databases">
        <title>Pygocentrus nattereri (red-bellied piranha) genome, fPygNat1, primary haplotype.</title>
        <authorList>
            <person name="Myers G."/>
            <person name="Meyer A."/>
            <person name="Karagic N."/>
            <person name="Pippel M."/>
            <person name="Winkler S."/>
            <person name="Tracey A."/>
            <person name="Wood J."/>
            <person name="Formenti G."/>
            <person name="Howe K."/>
            <person name="Fedrigo O."/>
            <person name="Jarvis E.D."/>
        </authorList>
    </citation>
    <scope>NUCLEOTIDE SEQUENCE [LARGE SCALE GENOMIC DNA]</scope>
</reference>
<dbReference type="Proteomes" id="UP001501920">
    <property type="component" value="Chromosome 5"/>
</dbReference>
<comment type="subcellular location">
    <subcellularLocation>
        <location evidence="1">Membrane</location>
        <topology evidence="1">Multi-pass membrane protein</topology>
    </subcellularLocation>
</comment>
<keyword evidence="7 8" id="KW-0807">Transducer</keyword>
<dbReference type="OrthoDB" id="10361999at2759"/>
<evidence type="ECO:0000256" key="5">
    <source>
        <dbReference type="ARBA" id="ARBA00023136"/>
    </source>
</evidence>
<feature type="domain" description="G-protein coupled receptors family 1 profile" evidence="10">
    <location>
        <begin position="53"/>
        <end position="307"/>
    </location>
</feature>
<dbReference type="OMA" id="SFRICCI"/>
<evidence type="ECO:0000256" key="9">
    <source>
        <dbReference type="SAM" id="Phobius"/>
    </source>
</evidence>
<dbReference type="PRINTS" id="PR00237">
    <property type="entry name" value="GPCRRHODOPSN"/>
</dbReference>
<dbReference type="PANTHER" id="PTHR46048">
    <property type="entry name" value="HYDROXYCARBOXYLIC ACID RECEPTOR 2"/>
    <property type="match status" value="1"/>
</dbReference>
<dbReference type="InterPro" id="IPR017452">
    <property type="entry name" value="GPCR_Rhodpsn_7TM"/>
</dbReference>
<reference evidence="11" key="3">
    <citation type="submission" date="2025-09" db="UniProtKB">
        <authorList>
            <consortium name="Ensembl"/>
        </authorList>
    </citation>
    <scope>IDENTIFICATION</scope>
</reference>
<protein>
    <recommendedName>
        <fullName evidence="10">G-protein coupled receptors family 1 profile domain-containing protein</fullName>
    </recommendedName>
</protein>
<dbReference type="Ensembl" id="ENSPNAT00000002081.2">
    <property type="protein sequence ID" value="ENSPNAP00000007288.2"/>
    <property type="gene ID" value="ENSPNAG00000002574.2"/>
</dbReference>
<keyword evidence="12" id="KW-1185">Reference proteome</keyword>
<evidence type="ECO:0000256" key="1">
    <source>
        <dbReference type="ARBA" id="ARBA00004141"/>
    </source>
</evidence>
<dbReference type="Pfam" id="PF00001">
    <property type="entry name" value="7tm_1"/>
    <property type="match status" value="1"/>
</dbReference>
<evidence type="ECO:0000313" key="11">
    <source>
        <dbReference type="Ensembl" id="ENSPNAP00000007288.2"/>
    </source>
</evidence>
<feature type="transmembrane region" description="Helical" evidence="9">
    <location>
        <begin position="204"/>
        <end position="225"/>
    </location>
</feature>